<evidence type="ECO:0000259" key="2">
    <source>
        <dbReference type="Pfam" id="PF07727"/>
    </source>
</evidence>
<feature type="domain" description="Reverse transcriptase Ty1/copia-type" evidence="2">
    <location>
        <begin position="235"/>
        <end position="316"/>
    </location>
</feature>
<name>A0ABQ4WVE8_9ASTR</name>
<dbReference type="Pfam" id="PF25597">
    <property type="entry name" value="SH3_retrovirus"/>
    <property type="match status" value="1"/>
</dbReference>
<dbReference type="EMBL" id="BQNB010008949">
    <property type="protein sequence ID" value="GJS56626.1"/>
    <property type="molecule type" value="Genomic_DNA"/>
</dbReference>
<accession>A0ABQ4WVE8</accession>
<feature type="compositionally biased region" description="Basic and acidic residues" evidence="1">
    <location>
        <begin position="163"/>
        <end position="194"/>
    </location>
</feature>
<feature type="region of interest" description="Disordered" evidence="1">
    <location>
        <begin position="145"/>
        <end position="208"/>
    </location>
</feature>
<evidence type="ECO:0000259" key="3">
    <source>
        <dbReference type="Pfam" id="PF25597"/>
    </source>
</evidence>
<protein>
    <submittedName>
        <fullName evidence="4">Retrovirus-related pol polyprotein from transposon TNT 1-94</fullName>
    </submittedName>
</protein>
<dbReference type="InterPro" id="IPR057670">
    <property type="entry name" value="SH3_retrovirus"/>
</dbReference>
<proteinExistence type="predicted"/>
<feature type="compositionally biased region" description="Low complexity" evidence="1">
    <location>
        <begin position="195"/>
        <end position="208"/>
    </location>
</feature>
<evidence type="ECO:0000313" key="4">
    <source>
        <dbReference type="EMBL" id="GJS56626.1"/>
    </source>
</evidence>
<reference evidence="4" key="2">
    <citation type="submission" date="2022-01" db="EMBL/GenBank/DDBJ databases">
        <authorList>
            <person name="Yamashiro T."/>
            <person name="Shiraishi A."/>
            <person name="Satake H."/>
            <person name="Nakayama K."/>
        </authorList>
    </citation>
    <scope>NUCLEOTIDE SEQUENCE</scope>
</reference>
<keyword evidence="5" id="KW-1185">Reference proteome</keyword>
<feature type="domain" description="Retroviral polymerase SH3-like" evidence="3">
    <location>
        <begin position="16"/>
        <end position="72"/>
    </location>
</feature>
<dbReference type="Pfam" id="PF07727">
    <property type="entry name" value="RVT_2"/>
    <property type="match status" value="1"/>
</dbReference>
<gene>
    <name evidence="4" type="ORF">Tco_0629988</name>
</gene>
<evidence type="ECO:0000256" key="1">
    <source>
        <dbReference type="SAM" id="MobiDB-lite"/>
    </source>
</evidence>
<evidence type="ECO:0000313" key="5">
    <source>
        <dbReference type="Proteomes" id="UP001151760"/>
    </source>
</evidence>
<dbReference type="Proteomes" id="UP001151760">
    <property type="component" value="Unassembled WGS sequence"/>
</dbReference>
<comment type="caution">
    <text evidence="4">The sequence shown here is derived from an EMBL/GenBank/DDBJ whole genome shotgun (WGS) entry which is preliminary data.</text>
</comment>
<reference evidence="4" key="1">
    <citation type="journal article" date="2022" name="Int. J. Mol. Sci.">
        <title>Draft Genome of Tanacetum Coccineum: Genomic Comparison of Closely Related Tanacetum-Family Plants.</title>
        <authorList>
            <person name="Yamashiro T."/>
            <person name="Shiraishi A."/>
            <person name="Nakayama K."/>
            <person name="Satake H."/>
        </authorList>
    </citation>
    <scope>NUCLEOTIDE SEQUENCE</scope>
</reference>
<dbReference type="InterPro" id="IPR013103">
    <property type="entry name" value="RVT_2"/>
</dbReference>
<organism evidence="4 5">
    <name type="scientific">Tanacetum coccineum</name>
    <dbReference type="NCBI Taxonomy" id="301880"/>
    <lineage>
        <taxon>Eukaryota</taxon>
        <taxon>Viridiplantae</taxon>
        <taxon>Streptophyta</taxon>
        <taxon>Embryophyta</taxon>
        <taxon>Tracheophyta</taxon>
        <taxon>Spermatophyta</taxon>
        <taxon>Magnoliopsida</taxon>
        <taxon>eudicotyledons</taxon>
        <taxon>Gunneridae</taxon>
        <taxon>Pentapetalae</taxon>
        <taxon>asterids</taxon>
        <taxon>campanulids</taxon>
        <taxon>Asterales</taxon>
        <taxon>Asteraceae</taxon>
        <taxon>Asteroideae</taxon>
        <taxon>Anthemideae</taxon>
        <taxon>Anthemidinae</taxon>
        <taxon>Tanacetum</taxon>
    </lineage>
</organism>
<sequence>MHEKKPNLSFLYVFDSLCYPTNDSEDLGKLKPKANIGIFVGYALAKKAFRIYNKRTRQIKETIHVMFHELTTMASEQFSSGPAHQVMTLGTLSSRLMPNPIPQPPYVPPTKNDWDILFQLMFDKFFNPTPSVVSSVPVAATPRPAVSHPAKAESQCMINRTGQGERRGEKSVEESQKTPHFHDDPLQETLHEDSNSQGSSSNSPQESNLRQTSCGVILIPFSLQLNQIISKKQCSNPPGLKLCKKKYMYSSDFKKDELGGVLKNKAQLVAKGYRQEEGIDFEESFAPVARLEAIRIFIANAGNKNMTIYQMDEYYNFYQNQSHTLLAYPLTFVLYARFVYPSKDDKPYSYLNAFPTLFCIVCQNLDVKRPSLSEIIDVGTPCRATISSLYNLASFPYYNPLVLPRNAPIWSTYQL</sequence>